<organism evidence="2 3">
    <name type="scientific">Galerina marginata (strain CBS 339.88)</name>
    <dbReference type="NCBI Taxonomy" id="685588"/>
    <lineage>
        <taxon>Eukaryota</taxon>
        <taxon>Fungi</taxon>
        <taxon>Dikarya</taxon>
        <taxon>Basidiomycota</taxon>
        <taxon>Agaricomycotina</taxon>
        <taxon>Agaricomycetes</taxon>
        <taxon>Agaricomycetidae</taxon>
        <taxon>Agaricales</taxon>
        <taxon>Agaricineae</taxon>
        <taxon>Strophariaceae</taxon>
        <taxon>Galerina</taxon>
    </lineage>
</organism>
<dbReference type="OrthoDB" id="3055571at2759"/>
<evidence type="ECO:0000313" key="3">
    <source>
        <dbReference type="Proteomes" id="UP000027222"/>
    </source>
</evidence>
<accession>A0A067SUX8</accession>
<reference evidence="3" key="1">
    <citation type="journal article" date="2014" name="Proc. Natl. Acad. Sci. U.S.A.">
        <title>Extensive sampling of basidiomycete genomes demonstrates inadequacy of the white-rot/brown-rot paradigm for wood decay fungi.</title>
        <authorList>
            <person name="Riley R."/>
            <person name="Salamov A.A."/>
            <person name="Brown D.W."/>
            <person name="Nagy L.G."/>
            <person name="Floudas D."/>
            <person name="Held B.W."/>
            <person name="Levasseur A."/>
            <person name="Lombard V."/>
            <person name="Morin E."/>
            <person name="Otillar R."/>
            <person name="Lindquist E.A."/>
            <person name="Sun H."/>
            <person name="LaButti K.M."/>
            <person name="Schmutz J."/>
            <person name="Jabbour D."/>
            <person name="Luo H."/>
            <person name="Baker S.E."/>
            <person name="Pisabarro A.G."/>
            <person name="Walton J.D."/>
            <person name="Blanchette R.A."/>
            <person name="Henrissat B."/>
            <person name="Martin F."/>
            <person name="Cullen D."/>
            <person name="Hibbett D.S."/>
            <person name="Grigoriev I.V."/>
        </authorList>
    </citation>
    <scope>NUCLEOTIDE SEQUENCE [LARGE SCALE GENOMIC DNA]</scope>
    <source>
        <strain evidence="3">CBS 339.88</strain>
    </source>
</reference>
<keyword evidence="3" id="KW-1185">Reference proteome</keyword>
<dbReference type="Proteomes" id="UP000027222">
    <property type="component" value="Unassembled WGS sequence"/>
</dbReference>
<sequence>MGQGYLQSISHPELELRMNAIGNEYSEHAGYFPHQTSMDILEVYPDGKVVEKEGFGCEQFANYCGLLDIKHQADNMIEDPEPLIRVFFLHDLFTPPATGVNQPYLPPKVMSAVNMNDLTAVLLHRYFGVPILFLQDLIPVITYRTIGNATFIRKDKEGGKISIDGYYQLCSDYISNKVSYTWFSMSLQSGKSSNYVIHKCPNIVKQLMVECAKGPNPLSLSRPFVIDAFLMNDCVMRMNREMMNPRQSLIKIEQTSFGEPMQYESKEQIQTIKLLHNIGREFRLMKDTLHSVQDTMDYMVDVQSQHAGLTSSESTGTEIPDMDSVRESFAILKSKANWITRELSSLVDRASLKIGLEYSLANQRDSRTQVNIATLTKDIAFASQEDSSSMITMAAVTMFFLPGTFVSAIFSMAFFSSSGEQGKLGVAPLWWLFPAITIPLTILVFLVWIFWRRHRNAIKQKKLRALTAQDPEMSFETESAFSYTQTRVSNKWYRKASKGLFRWRFRTASAQRTPSDNESNFDKE</sequence>
<evidence type="ECO:0000256" key="1">
    <source>
        <dbReference type="SAM" id="Phobius"/>
    </source>
</evidence>
<name>A0A067SUX8_GALM3</name>
<proteinExistence type="predicted"/>
<dbReference type="AlphaFoldDB" id="A0A067SUX8"/>
<dbReference type="EMBL" id="KL142382">
    <property type="protein sequence ID" value="KDR74750.1"/>
    <property type="molecule type" value="Genomic_DNA"/>
</dbReference>
<keyword evidence="1" id="KW-0812">Transmembrane</keyword>
<protein>
    <submittedName>
        <fullName evidence="2">Uncharacterized protein</fullName>
    </submittedName>
</protein>
<evidence type="ECO:0000313" key="2">
    <source>
        <dbReference type="EMBL" id="KDR74750.1"/>
    </source>
</evidence>
<feature type="transmembrane region" description="Helical" evidence="1">
    <location>
        <begin position="429"/>
        <end position="451"/>
    </location>
</feature>
<keyword evidence="1" id="KW-0472">Membrane</keyword>
<dbReference type="Gene3D" id="1.20.58.340">
    <property type="entry name" value="Magnesium transport protein CorA, transmembrane region"/>
    <property type="match status" value="1"/>
</dbReference>
<dbReference type="STRING" id="685588.A0A067SUX8"/>
<gene>
    <name evidence="2" type="ORF">GALMADRAFT_280149</name>
</gene>
<feature type="transmembrane region" description="Helical" evidence="1">
    <location>
        <begin position="391"/>
        <end position="417"/>
    </location>
</feature>
<keyword evidence="1" id="KW-1133">Transmembrane helix</keyword>
<dbReference type="HOGENOM" id="CLU_046443_0_0_1"/>